<evidence type="ECO:0000256" key="2">
    <source>
        <dbReference type="ARBA" id="ARBA00023180"/>
    </source>
</evidence>
<dbReference type="EMBL" id="AAZO01007532">
    <property type="status" value="NOT_ANNOTATED_CDS"/>
    <property type="molecule type" value="Genomic_DNA"/>
</dbReference>
<dbReference type="EnsemblMetazoa" id="PHUM615990-RA">
    <property type="protein sequence ID" value="PHUM615990-PA"/>
    <property type="gene ID" value="PHUM615990"/>
</dbReference>
<proteinExistence type="inferred from homology"/>
<dbReference type="RefSeq" id="XP_002433162.1">
    <property type="nucleotide sequence ID" value="XM_002433117.1"/>
</dbReference>
<evidence type="ECO:0000313" key="5">
    <source>
        <dbReference type="Proteomes" id="UP000009046"/>
    </source>
</evidence>
<dbReference type="KEGG" id="phu:Phum_PHUM615990"/>
<dbReference type="Proteomes" id="UP000009046">
    <property type="component" value="Unassembled WGS sequence"/>
</dbReference>
<dbReference type="VEuPathDB" id="VectorBase:PHUM615990"/>
<dbReference type="GeneID" id="8239823"/>
<keyword evidence="5" id="KW-1185">Reference proteome</keyword>
<dbReference type="Pfam" id="PF03227">
    <property type="entry name" value="GILT"/>
    <property type="match status" value="1"/>
</dbReference>
<evidence type="ECO:0000256" key="1">
    <source>
        <dbReference type="ARBA" id="ARBA00005679"/>
    </source>
</evidence>
<reference evidence="3" key="2">
    <citation type="submission" date="2007-04" db="EMBL/GenBank/DDBJ databases">
        <title>The genome of the human body louse.</title>
        <authorList>
            <consortium name="The Human Body Louse Genome Consortium"/>
            <person name="Kirkness E."/>
            <person name="Walenz B."/>
            <person name="Hass B."/>
            <person name="Bruggner R."/>
            <person name="Strausberg R."/>
        </authorList>
    </citation>
    <scope>NUCLEOTIDE SEQUENCE</scope>
    <source>
        <strain evidence="3">USDA</strain>
    </source>
</reference>
<gene>
    <name evidence="4" type="primary">8239823</name>
    <name evidence="3" type="ORF">Phum_PHUM615990</name>
</gene>
<dbReference type="PANTHER" id="PTHR13234:SF69">
    <property type="entry name" value="GILT-LIKE PROTEIN 1"/>
    <property type="match status" value="1"/>
</dbReference>
<reference evidence="4" key="3">
    <citation type="submission" date="2021-02" db="UniProtKB">
        <authorList>
            <consortium name="EnsemblMetazoa"/>
        </authorList>
    </citation>
    <scope>IDENTIFICATION</scope>
    <source>
        <strain evidence="4">USDA</strain>
    </source>
</reference>
<protein>
    <submittedName>
        <fullName evidence="3">Gamma-interferon-inducible lysosomal thiol reductase, putative</fullName>
    </submittedName>
</protein>
<dbReference type="HOGENOM" id="CLU_066886_2_1_1"/>
<dbReference type="GO" id="GO:0016671">
    <property type="term" value="F:oxidoreductase activity, acting on a sulfur group of donors, disulfide as acceptor"/>
    <property type="evidence" value="ECO:0007669"/>
    <property type="project" value="InterPro"/>
</dbReference>
<keyword evidence="2" id="KW-0325">Glycoprotein</keyword>
<reference evidence="3" key="1">
    <citation type="submission" date="2007-04" db="EMBL/GenBank/DDBJ databases">
        <title>Annotation of Pediculus humanus corporis strain USDA.</title>
        <authorList>
            <person name="Kirkness E."/>
            <person name="Hannick L."/>
            <person name="Hass B."/>
            <person name="Bruggner R."/>
            <person name="Lawson D."/>
            <person name="Bidwell S."/>
            <person name="Joardar V."/>
            <person name="Caler E."/>
            <person name="Walenz B."/>
            <person name="Inman J."/>
            <person name="Schobel S."/>
            <person name="Galinsky K."/>
            <person name="Amedeo P."/>
            <person name="Strausberg R."/>
        </authorList>
    </citation>
    <scope>NUCLEOTIDE SEQUENCE</scope>
    <source>
        <strain evidence="3">USDA</strain>
    </source>
</reference>
<name>E0W468_PEDHC</name>
<sequence length="222" mass="24838">MASGDDRIPVTVYYESLCPDSIAFVTNQLAPAQSTRLKNYMDVQLVPYGKASHSRSEENNQKWEFKCHHGPVECYGNKVHGCILKQIPEENDQFKYIDCLMKQAKVMRNQYPLSPCIEGADLTTVTSCANGTYPNAMGANLLAANGDETAKLNPPLTSVPTIVFNRTYNKTESDMAQKNFRKVLCSYLEGECPVECYISSSSTKLFLPSTAAILFFIILRFF</sequence>
<dbReference type="OMA" id="VNNWENI"/>
<evidence type="ECO:0000313" key="4">
    <source>
        <dbReference type="EnsemblMetazoa" id="PHUM615990-PA"/>
    </source>
</evidence>
<dbReference type="AlphaFoldDB" id="E0W468"/>
<evidence type="ECO:0000313" key="3">
    <source>
        <dbReference type="EMBL" id="EEB20424.1"/>
    </source>
</evidence>
<organism>
    <name type="scientific">Pediculus humanus subsp. corporis</name>
    <name type="common">Body louse</name>
    <dbReference type="NCBI Taxonomy" id="121224"/>
    <lineage>
        <taxon>Eukaryota</taxon>
        <taxon>Metazoa</taxon>
        <taxon>Ecdysozoa</taxon>
        <taxon>Arthropoda</taxon>
        <taxon>Hexapoda</taxon>
        <taxon>Insecta</taxon>
        <taxon>Pterygota</taxon>
        <taxon>Neoptera</taxon>
        <taxon>Paraneoptera</taxon>
        <taxon>Psocodea</taxon>
        <taxon>Troctomorpha</taxon>
        <taxon>Phthiraptera</taxon>
        <taxon>Anoplura</taxon>
        <taxon>Pediculidae</taxon>
        <taxon>Pediculus</taxon>
    </lineage>
</organism>
<dbReference type="CTD" id="8239823"/>
<dbReference type="eggNOG" id="KOG3160">
    <property type="taxonomic scope" value="Eukaryota"/>
</dbReference>
<accession>E0W468</accession>
<dbReference type="InterPro" id="IPR004911">
    <property type="entry name" value="Interferon-induced_GILT"/>
</dbReference>
<dbReference type="FunCoup" id="E0W468">
    <property type="interactions" value="162"/>
</dbReference>
<dbReference type="PANTHER" id="PTHR13234">
    <property type="entry name" value="GAMMA-INTERFERON INDUCIBLE LYSOSOMAL THIOL REDUCTASE GILT"/>
    <property type="match status" value="1"/>
</dbReference>
<comment type="similarity">
    <text evidence="1">Belongs to the GILT family.</text>
</comment>
<dbReference type="InParanoid" id="E0W468"/>
<dbReference type="OrthoDB" id="958254at2759"/>
<dbReference type="EMBL" id="DS235886">
    <property type="protein sequence ID" value="EEB20424.1"/>
    <property type="molecule type" value="Genomic_DNA"/>
</dbReference>